<evidence type="ECO:0000313" key="2">
    <source>
        <dbReference type="EMBL" id="CAK0779762.1"/>
    </source>
</evidence>
<dbReference type="InterPro" id="IPR036514">
    <property type="entry name" value="SGNH_hydro_sf"/>
</dbReference>
<dbReference type="EMBL" id="CAUYUE010000006">
    <property type="protein sequence ID" value="CAK0779762.1"/>
    <property type="molecule type" value="Genomic_DNA"/>
</dbReference>
<keyword evidence="1" id="KW-0812">Transmembrane</keyword>
<name>A0AAV1I3U3_9CHLO</name>
<accession>A0AAV1I3U3</accession>
<evidence type="ECO:0000256" key="1">
    <source>
        <dbReference type="SAM" id="Phobius"/>
    </source>
</evidence>
<protein>
    <recommendedName>
        <fullName evidence="4">SGNH hydrolase-type esterase domain-containing protein</fullName>
    </recommendedName>
</protein>
<keyword evidence="1" id="KW-0472">Membrane</keyword>
<dbReference type="CDD" id="cd00229">
    <property type="entry name" value="SGNH_hydrolase"/>
    <property type="match status" value="1"/>
</dbReference>
<proteinExistence type="predicted"/>
<keyword evidence="1" id="KW-1133">Transmembrane helix</keyword>
<dbReference type="PANTHER" id="PTHR34407">
    <property type="entry name" value="EXPRESSED PROTEIN"/>
    <property type="match status" value="1"/>
</dbReference>
<dbReference type="PANTHER" id="PTHR34407:SF1">
    <property type="entry name" value="SGNH HYDROLASE-TYPE ESTERASE DOMAIN-CONTAINING PROTEIN"/>
    <property type="match status" value="1"/>
</dbReference>
<feature type="transmembrane region" description="Helical" evidence="1">
    <location>
        <begin position="595"/>
        <end position="615"/>
    </location>
</feature>
<dbReference type="Gene3D" id="3.40.50.1110">
    <property type="entry name" value="SGNH hydrolase"/>
    <property type="match status" value="1"/>
</dbReference>
<dbReference type="AlphaFoldDB" id="A0AAV1I3U3"/>
<dbReference type="SUPFAM" id="SSF52266">
    <property type="entry name" value="SGNH hydrolase"/>
    <property type="match status" value="1"/>
</dbReference>
<comment type="caution">
    <text evidence="2">The sequence shown here is derived from an EMBL/GenBank/DDBJ whole genome shotgun (WGS) entry which is preliminary data.</text>
</comment>
<sequence>MSEVQGTRTRHVIAIVCAAAVLIRLTEGFWPAEDTQWNAELVNTSSLCFNASVEDVNPEDPAIWQYSRAVTAQPRSFLQNVHSLLGGTQDGSGLSQGQKAAAKENVLAYRTLLSETMLSEGLSNIGDSRRMERFVQKLLNGEPVTMVALGGSITAGQGVVERQDGYISRLYRWIQETFPNERHQLINKALPGTTSAYVSPCALQMVPPSADFVLLEFTFNDAERASTAQAADDPTRRGFERLIRKMLNLPKRPAVAYFHVWTPRRLGFHFYESPESVIEMVPEYYGLPSISMRNAMYHMVADLTVPADWIWRGDVNHANCLGHRYMADLVIGYLQNIMLHVIDHVRSGEVLHEEAVHEALHMPMFDDNWETHASHCQIDFDFKSLVSEDKGWQWVNEGKSPDRPKWGFVSETEGDSLVVKVPSEGFLPEDGRDIDNAPLTMAVSCLMSYERTGAVKLECEEGCTCKPREYSLRHWNRVSLVYWKPLLNVDLINGTEACHIRVTNPMRNATESKLKVTGVLATRETFLMSIYDYNKDAEEAEKAEVEAAHLEGALLEEASPEAAPGSPAVIRNLSGGISFKSRPCADVRQHSMRAALQWALPAWALVALFALILMWERKGSWGSYLRSGELRLQSPWWRPFGCGKASVLKQ</sequence>
<evidence type="ECO:0000313" key="3">
    <source>
        <dbReference type="Proteomes" id="UP001314263"/>
    </source>
</evidence>
<reference evidence="2 3" key="1">
    <citation type="submission" date="2023-10" db="EMBL/GenBank/DDBJ databases">
        <authorList>
            <person name="Maclean D."/>
            <person name="Macfadyen A."/>
        </authorList>
    </citation>
    <scope>NUCLEOTIDE SEQUENCE [LARGE SCALE GENOMIC DNA]</scope>
</reference>
<keyword evidence="3" id="KW-1185">Reference proteome</keyword>
<dbReference type="Proteomes" id="UP001314263">
    <property type="component" value="Unassembled WGS sequence"/>
</dbReference>
<gene>
    <name evidence="2" type="ORF">CVIRNUC_004845</name>
</gene>
<organism evidence="2 3">
    <name type="scientific">Coccomyxa viridis</name>
    <dbReference type="NCBI Taxonomy" id="1274662"/>
    <lineage>
        <taxon>Eukaryota</taxon>
        <taxon>Viridiplantae</taxon>
        <taxon>Chlorophyta</taxon>
        <taxon>core chlorophytes</taxon>
        <taxon>Trebouxiophyceae</taxon>
        <taxon>Trebouxiophyceae incertae sedis</taxon>
        <taxon>Coccomyxaceae</taxon>
        <taxon>Coccomyxa</taxon>
    </lineage>
</organism>
<evidence type="ECO:0008006" key="4">
    <source>
        <dbReference type="Google" id="ProtNLM"/>
    </source>
</evidence>